<evidence type="ECO:0000259" key="2">
    <source>
        <dbReference type="Pfam" id="PF07859"/>
    </source>
</evidence>
<name>A0A1H4XE70_RHOJO</name>
<dbReference type="InterPro" id="IPR029058">
    <property type="entry name" value="AB_hydrolase_fold"/>
</dbReference>
<dbReference type="PANTHER" id="PTHR48081">
    <property type="entry name" value="AB HYDROLASE SUPERFAMILY PROTEIN C4A8.06C"/>
    <property type="match status" value="1"/>
</dbReference>
<sequence>MKAPSDTDIPEAHRIDPQMRRQLAALRDSLGPRGFLSVADLNERRRLYDRLGMSVTAPVEQPEVVRSDVVLDAGSTVRARIYQPVEDRCEGGLLYIHGGGMVMGSIEAEDAYAAQLASGTGATTVSIDYRLAPEHPYPAAIDDCTAALTWLMGSGHTLGIEPDRVAVYGVSGGGGLAAALALRWRHRRDPPIALLALAAPMLDDRTDEQGAQPALGVWDSEHNIEAWRHILGDTAGGTEVPADAAAARATDLTGMPPTFLDVGSLDLFLPENLRFAHGLATAGVSLELHVHPGAYHGFDQLAPGAERTREAWGRRIEALRRALRRDPTLP</sequence>
<feature type="domain" description="Alpha/beta hydrolase fold-3" evidence="2">
    <location>
        <begin position="93"/>
        <end position="298"/>
    </location>
</feature>
<dbReference type="OrthoDB" id="3181909at2"/>
<evidence type="ECO:0000256" key="1">
    <source>
        <dbReference type="ARBA" id="ARBA00022801"/>
    </source>
</evidence>
<reference evidence="4" key="1">
    <citation type="submission" date="2016-10" db="EMBL/GenBank/DDBJ databases">
        <authorList>
            <person name="Varghese N."/>
        </authorList>
    </citation>
    <scope>NUCLEOTIDE SEQUENCE [LARGE SCALE GENOMIC DNA]</scope>
    <source>
        <strain evidence="4">DSM 44719</strain>
    </source>
</reference>
<dbReference type="RefSeq" id="WP_073361107.1">
    <property type="nucleotide sequence ID" value="NZ_FNTL01000004.1"/>
</dbReference>
<gene>
    <name evidence="3" type="ORF">SAMN04490220_3275</name>
</gene>
<accession>A0A1H4XE70</accession>
<dbReference type="SUPFAM" id="SSF53474">
    <property type="entry name" value="alpha/beta-Hydrolases"/>
    <property type="match status" value="1"/>
</dbReference>
<proteinExistence type="predicted"/>
<evidence type="ECO:0000313" key="3">
    <source>
        <dbReference type="EMBL" id="SED02984.1"/>
    </source>
</evidence>
<dbReference type="PANTHER" id="PTHR48081:SF8">
    <property type="entry name" value="ALPHA_BETA HYDROLASE FOLD-3 DOMAIN-CONTAINING PROTEIN-RELATED"/>
    <property type="match status" value="1"/>
</dbReference>
<keyword evidence="1" id="KW-0378">Hydrolase</keyword>
<dbReference type="InterPro" id="IPR013094">
    <property type="entry name" value="AB_hydrolase_3"/>
</dbReference>
<dbReference type="GO" id="GO:0016787">
    <property type="term" value="F:hydrolase activity"/>
    <property type="evidence" value="ECO:0007669"/>
    <property type="project" value="UniProtKB-KW"/>
</dbReference>
<dbReference type="AlphaFoldDB" id="A0A1H4XE70"/>
<evidence type="ECO:0000313" key="4">
    <source>
        <dbReference type="Proteomes" id="UP000183407"/>
    </source>
</evidence>
<dbReference type="Pfam" id="PF07859">
    <property type="entry name" value="Abhydrolase_3"/>
    <property type="match status" value="1"/>
</dbReference>
<organism evidence="3 4">
    <name type="scientific">Rhodococcus jostii</name>
    <dbReference type="NCBI Taxonomy" id="132919"/>
    <lineage>
        <taxon>Bacteria</taxon>
        <taxon>Bacillati</taxon>
        <taxon>Actinomycetota</taxon>
        <taxon>Actinomycetes</taxon>
        <taxon>Mycobacteriales</taxon>
        <taxon>Nocardiaceae</taxon>
        <taxon>Rhodococcus</taxon>
    </lineage>
</organism>
<dbReference type="Proteomes" id="UP000183407">
    <property type="component" value="Unassembled WGS sequence"/>
</dbReference>
<dbReference type="EMBL" id="FNTL01000004">
    <property type="protein sequence ID" value="SED02984.1"/>
    <property type="molecule type" value="Genomic_DNA"/>
</dbReference>
<protein>
    <submittedName>
        <fullName evidence="3">Acetyl esterase/lipase</fullName>
    </submittedName>
</protein>
<dbReference type="InterPro" id="IPR050300">
    <property type="entry name" value="GDXG_lipolytic_enzyme"/>
</dbReference>
<dbReference type="Gene3D" id="3.40.50.1820">
    <property type="entry name" value="alpha/beta hydrolase"/>
    <property type="match status" value="1"/>
</dbReference>